<evidence type="ECO:0000256" key="1">
    <source>
        <dbReference type="SAM" id="MobiDB-lite"/>
    </source>
</evidence>
<feature type="compositionally biased region" description="Low complexity" evidence="1">
    <location>
        <begin position="362"/>
        <end position="381"/>
    </location>
</feature>
<evidence type="ECO:0000313" key="3">
    <source>
        <dbReference type="Proteomes" id="UP000044841"/>
    </source>
</evidence>
<protein>
    <submittedName>
        <fullName evidence="2">Uncharacterized protein</fullName>
    </submittedName>
</protein>
<keyword evidence="3" id="KW-1185">Reference proteome</keyword>
<dbReference type="AlphaFoldDB" id="A0A0K6GCW1"/>
<feature type="region of interest" description="Disordered" evidence="1">
    <location>
        <begin position="360"/>
        <end position="381"/>
    </location>
</feature>
<dbReference type="Proteomes" id="UP000044841">
    <property type="component" value="Unassembled WGS sequence"/>
</dbReference>
<evidence type="ECO:0000313" key="2">
    <source>
        <dbReference type="EMBL" id="CUA76321.1"/>
    </source>
</evidence>
<organism evidence="2 3">
    <name type="scientific">Rhizoctonia solani</name>
    <dbReference type="NCBI Taxonomy" id="456999"/>
    <lineage>
        <taxon>Eukaryota</taxon>
        <taxon>Fungi</taxon>
        <taxon>Dikarya</taxon>
        <taxon>Basidiomycota</taxon>
        <taxon>Agaricomycotina</taxon>
        <taxon>Agaricomycetes</taxon>
        <taxon>Cantharellales</taxon>
        <taxon>Ceratobasidiaceae</taxon>
        <taxon>Rhizoctonia</taxon>
    </lineage>
</organism>
<proteinExistence type="predicted"/>
<dbReference type="EMBL" id="CYGV01001664">
    <property type="protein sequence ID" value="CUA76321.1"/>
    <property type="molecule type" value="Genomic_DNA"/>
</dbReference>
<name>A0A0K6GCW1_9AGAM</name>
<reference evidence="2 3" key="1">
    <citation type="submission" date="2015-07" db="EMBL/GenBank/DDBJ databases">
        <authorList>
            <person name="Noorani M."/>
        </authorList>
    </citation>
    <scope>NUCLEOTIDE SEQUENCE [LARGE SCALE GENOMIC DNA]</scope>
    <source>
        <strain evidence="2">BBA 69670</strain>
    </source>
</reference>
<dbReference type="InterPro" id="IPR009057">
    <property type="entry name" value="Homeodomain-like_sf"/>
</dbReference>
<sequence>MPERGVSELSDADCDRILTLYEEYYTYEQTSKRFRVTPSGAYKVVQQYNEHHTYHFLLRSGCLCNPITPQMQRHVLRTTRYYRFATYQEIADIIGDITKQEVQRLAHGVGYRRCVAITKPFLKSHIIQKRIKWAEDNKERDWDSNMWTNECSISTAKLPAVPSMMMSTSVFPRPLLDITAIGDTSPHGGHHHLSDPIPDFWYPSSFVKDAGWLYSPMYFIDQGNDGLHHVFCWSLSEYKGSGLNFIWRVRWSLHSEPTLALYQRFQEHESYPVKLNGYVFDASSPDSRAMWRETMMPTIFSPSIAGVALYPSIQLDWFGSSSLGSTMSLPPQPWIPVPSYRTHQSTNNLVQGLSGSYVNPVDTSLSPDPDPSSQSSDTSSDIFFDAPEDFEAEKVEGSNAYFCKDTRGNITLNVSRTLENRDAVESFLEQALPQLDKSVRRIKCSLCKDKKADREWGVKPSNLRRHILAHLGIKGMLSPNECCVFVLMLQ</sequence>
<dbReference type="SUPFAM" id="SSF46689">
    <property type="entry name" value="Homeodomain-like"/>
    <property type="match status" value="1"/>
</dbReference>
<gene>
    <name evidence="2" type="ORF">RSOLAG22IIIB_12207</name>
</gene>
<accession>A0A0K6GCW1</accession>